<reference evidence="2" key="1">
    <citation type="journal article" date="2020" name="Stud. Mycol.">
        <title>101 Dothideomycetes genomes: a test case for predicting lifestyles and emergence of pathogens.</title>
        <authorList>
            <person name="Haridas S."/>
            <person name="Albert R."/>
            <person name="Binder M."/>
            <person name="Bloem J."/>
            <person name="Labutti K."/>
            <person name="Salamov A."/>
            <person name="Andreopoulos B."/>
            <person name="Baker S."/>
            <person name="Barry K."/>
            <person name="Bills G."/>
            <person name="Bluhm B."/>
            <person name="Cannon C."/>
            <person name="Castanera R."/>
            <person name="Culley D."/>
            <person name="Daum C."/>
            <person name="Ezra D."/>
            <person name="Gonzalez J."/>
            <person name="Henrissat B."/>
            <person name="Kuo A."/>
            <person name="Liang C."/>
            <person name="Lipzen A."/>
            <person name="Lutzoni F."/>
            <person name="Magnuson J."/>
            <person name="Mondo S."/>
            <person name="Nolan M."/>
            <person name="Ohm R."/>
            <person name="Pangilinan J."/>
            <person name="Park H.-J."/>
            <person name="Ramirez L."/>
            <person name="Alfaro M."/>
            <person name="Sun H."/>
            <person name="Tritt A."/>
            <person name="Yoshinaga Y."/>
            <person name="Zwiers L.-H."/>
            <person name="Turgeon B."/>
            <person name="Goodwin S."/>
            <person name="Spatafora J."/>
            <person name="Crous P."/>
            <person name="Grigoriev I."/>
        </authorList>
    </citation>
    <scope>NUCLEOTIDE SEQUENCE</scope>
    <source>
        <strain evidence="2">CBS 125425</strain>
    </source>
</reference>
<gene>
    <name evidence="2" type="ORF">EJ04DRAFT_260160</name>
</gene>
<feature type="compositionally biased region" description="Pro residues" evidence="1">
    <location>
        <begin position="71"/>
        <end position="85"/>
    </location>
</feature>
<proteinExistence type="predicted"/>
<dbReference type="EMBL" id="ML996102">
    <property type="protein sequence ID" value="KAF2739892.1"/>
    <property type="molecule type" value="Genomic_DNA"/>
</dbReference>
<organism evidence="2 3">
    <name type="scientific">Polyplosphaeria fusca</name>
    <dbReference type="NCBI Taxonomy" id="682080"/>
    <lineage>
        <taxon>Eukaryota</taxon>
        <taxon>Fungi</taxon>
        <taxon>Dikarya</taxon>
        <taxon>Ascomycota</taxon>
        <taxon>Pezizomycotina</taxon>
        <taxon>Dothideomycetes</taxon>
        <taxon>Pleosporomycetidae</taxon>
        <taxon>Pleosporales</taxon>
        <taxon>Tetraplosphaeriaceae</taxon>
        <taxon>Polyplosphaeria</taxon>
    </lineage>
</organism>
<accession>A0A9P4R6A4</accession>
<dbReference type="AlphaFoldDB" id="A0A9P4R6A4"/>
<feature type="region of interest" description="Disordered" evidence="1">
    <location>
        <begin position="125"/>
        <end position="163"/>
    </location>
</feature>
<keyword evidence="3" id="KW-1185">Reference proteome</keyword>
<feature type="non-terminal residue" evidence="2">
    <location>
        <position position="1"/>
    </location>
</feature>
<name>A0A9P4R6A4_9PLEO</name>
<evidence type="ECO:0000313" key="3">
    <source>
        <dbReference type="Proteomes" id="UP000799444"/>
    </source>
</evidence>
<evidence type="ECO:0000313" key="2">
    <source>
        <dbReference type="EMBL" id="KAF2739892.1"/>
    </source>
</evidence>
<dbReference type="Proteomes" id="UP000799444">
    <property type="component" value="Unassembled WGS sequence"/>
</dbReference>
<protein>
    <submittedName>
        <fullName evidence="2">Uncharacterized protein</fullName>
    </submittedName>
</protein>
<feature type="compositionally biased region" description="Pro residues" evidence="1">
    <location>
        <begin position="136"/>
        <end position="147"/>
    </location>
</feature>
<sequence length="163" mass="18429">PRPRRPHPPSSSRFGPDVSTSLCRSLRNHSIYYVLVHVRSCSGHWRLNVDGTTAPMAGRGQALAQATANPPTNPRPNAPNPPRPFPSSSALWMVDQDLHFSHWPREDPVLMQRRVADSFPRRNVHPERRLLAYRPPGSPLAPTPHTPPEFLRPARCRSGRRRP</sequence>
<feature type="region of interest" description="Disordered" evidence="1">
    <location>
        <begin position="62"/>
        <end position="90"/>
    </location>
</feature>
<feature type="compositionally biased region" description="Basic residues" evidence="1">
    <location>
        <begin position="154"/>
        <end position="163"/>
    </location>
</feature>
<evidence type="ECO:0000256" key="1">
    <source>
        <dbReference type="SAM" id="MobiDB-lite"/>
    </source>
</evidence>
<comment type="caution">
    <text evidence="2">The sequence shown here is derived from an EMBL/GenBank/DDBJ whole genome shotgun (WGS) entry which is preliminary data.</text>
</comment>